<proteinExistence type="predicted"/>
<name>A0ABM7IJC3_9MYCO</name>
<dbReference type="EMBL" id="AP022577">
    <property type="protein sequence ID" value="BBX86896.1"/>
    <property type="molecule type" value="Genomic_DNA"/>
</dbReference>
<organism evidence="1 2">
    <name type="scientific">Mycolicibacterium aubagnense</name>
    <dbReference type="NCBI Taxonomy" id="319707"/>
    <lineage>
        <taxon>Bacteria</taxon>
        <taxon>Bacillati</taxon>
        <taxon>Actinomycetota</taxon>
        <taxon>Actinomycetes</taxon>
        <taxon>Mycobacteriales</taxon>
        <taxon>Mycobacteriaceae</taxon>
        <taxon>Mycolicibacterium</taxon>
    </lineage>
</organism>
<evidence type="ECO:0000313" key="1">
    <source>
        <dbReference type="EMBL" id="BBX86896.1"/>
    </source>
</evidence>
<gene>
    <name evidence="1" type="ORF">MAUB_47690</name>
</gene>
<accession>A0ABM7IJC3</accession>
<dbReference type="Proteomes" id="UP000465609">
    <property type="component" value="Chromosome"/>
</dbReference>
<sequence>MVDGEEPDDPMCRLTTVPVSAHAAIIGSQYPEWMVGSPSIAGFSLKVMAWKPRSAFS</sequence>
<evidence type="ECO:0000313" key="2">
    <source>
        <dbReference type="Proteomes" id="UP000465609"/>
    </source>
</evidence>
<keyword evidence="2" id="KW-1185">Reference proteome</keyword>
<reference evidence="1 2" key="1">
    <citation type="journal article" date="2019" name="Emerg. Microbes Infect.">
        <title>Comprehensive subspecies identification of 175 nontuberculous mycobacteria species based on 7547 genomic profiles.</title>
        <authorList>
            <person name="Matsumoto Y."/>
            <person name="Kinjo T."/>
            <person name="Motooka D."/>
            <person name="Nabeya D."/>
            <person name="Jung N."/>
            <person name="Uechi K."/>
            <person name="Horii T."/>
            <person name="Iida T."/>
            <person name="Fujita J."/>
            <person name="Nakamura S."/>
        </authorList>
    </citation>
    <scope>NUCLEOTIDE SEQUENCE [LARGE SCALE GENOMIC DNA]</scope>
    <source>
        <strain evidence="1 2">JCM 15296</strain>
    </source>
</reference>
<protein>
    <submittedName>
        <fullName evidence="1">Uncharacterized protein</fullName>
    </submittedName>
</protein>